<protein>
    <submittedName>
        <fullName evidence="2">Uncharacterized protein</fullName>
    </submittedName>
</protein>
<dbReference type="Proteomes" id="UP000317982">
    <property type="component" value="Unassembled WGS sequence"/>
</dbReference>
<organism evidence="2 3">
    <name type="scientific">Cryptosporangium phraense</name>
    <dbReference type="NCBI Taxonomy" id="2593070"/>
    <lineage>
        <taxon>Bacteria</taxon>
        <taxon>Bacillati</taxon>
        <taxon>Actinomycetota</taxon>
        <taxon>Actinomycetes</taxon>
        <taxon>Cryptosporangiales</taxon>
        <taxon>Cryptosporangiaceae</taxon>
        <taxon>Cryptosporangium</taxon>
    </lineage>
</organism>
<dbReference type="AlphaFoldDB" id="A0A545APH4"/>
<proteinExistence type="predicted"/>
<feature type="region of interest" description="Disordered" evidence="1">
    <location>
        <begin position="26"/>
        <end position="69"/>
    </location>
</feature>
<sequence length="69" mass="7812">MDIRPADYLEYATVYFWDESGSFSAEAERHGGHRPYPGRQNRNSETRHHRCGGAVRPGTGTAQASRRHP</sequence>
<keyword evidence="3" id="KW-1185">Reference proteome</keyword>
<evidence type="ECO:0000313" key="2">
    <source>
        <dbReference type="EMBL" id="TQS43206.1"/>
    </source>
</evidence>
<dbReference type="OrthoDB" id="9898108at2"/>
<comment type="caution">
    <text evidence="2">The sequence shown here is derived from an EMBL/GenBank/DDBJ whole genome shotgun (WGS) entry which is preliminary data.</text>
</comment>
<name>A0A545APH4_9ACTN</name>
<dbReference type="EMBL" id="VIRS01000014">
    <property type="protein sequence ID" value="TQS43206.1"/>
    <property type="molecule type" value="Genomic_DNA"/>
</dbReference>
<dbReference type="InParanoid" id="A0A545APH4"/>
<dbReference type="RefSeq" id="WP_142706291.1">
    <property type="nucleotide sequence ID" value="NZ_VIRS01000014.1"/>
</dbReference>
<evidence type="ECO:0000313" key="3">
    <source>
        <dbReference type="Proteomes" id="UP000317982"/>
    </source>
</evidence>
<accession>A0A545APH4</accession>
<feature type="compositionally biased region" description="Polar residues" evidence="1">
    <location>
        <begin position="60"/>
        <end position="69"/>
    </location>
</feature>
<reference evidence="2 3" key="1">
    <citation type="submission" date="2019-07" db="EMBL/GenBank/DDBJ databases">
        <title>Cryptosporangium phraense sp. nov., isolated from plant litter.</title>
        <authorList>
            <person name="Suriyachadkun C."/>
        </authorList>
    </citation>
    <scope>NUCLEOTIDE SEQUENCE [LARGE SCALE GENOMIC DNA]</scope>
    <source>
        <strain evidence="2 3">A-T 5661</strain>
    </source>
</reference>
<gene>
    <name evidence="2" type="ORF">FL583_20385</name>
</gene>
<evidence type="ECO:0000256" key="1">
    <source>
        <dbReference type="SAM" id="MobiDB-lite"/>
    </source>
</evidence>